<dbReference type="Proteomes" id="UP001282474">
    <property type="component" value="Unassembled WGS sequence"/>
</dbReference>
<name>A0ABU4MLU3_9ACTN</name>
<dbReference type="RefSeq" id="WP_045560196.1">
    <property type="nucleotide sequence ID" value="NZ_JABXWF010000002.1"/>
</dbReference>
<reference evidence="1 2" key="1">
    <citation type="journal article" date="2023" name="Microb. Genom.">
        <title>Mesoterricola silvestris gen. nov., sp. nov., Mesoterricola sediminis sp. nov., Geothrix oryzae sp. nov., Geothrix edaphica sp. nov., Geothrix rubra sp. nov., and Geothrix limicola sp. nov., six novel members of Acidobacteriota isolated from soils.</title>
        <authorList>
            <person name="Weisberg A.J."/>
            <person name="Pearce E."/>
            <person name="Kramer C.G."/>
            <person name="Chang J.H."/>
            <person name="Clarke C.R."/>
        </authorList>
    </citation>
    <scope>NUCLEOTIDE SEQUENCE [LARGE SCALE GENOMIC DNA]</scope>
    <source>
        <strain evidence="1 2">NE20-4-1</strain>
    </source>
</reference>
<sequence>MQQLHGVAAREKRTGVFFSSVGHTPQARTWTQASGTLLFRLDRQGAVEAVDGAAHALSAEVDARGAVGTG</sequence>
<dbReference type="EMBL" id="JARAWJ010000009">
    <property type="protein sequence ID" value="MDX3038424.1"/>
    <property type="molecule type" value="Genomic_DNA"/>
</dbReference>
<accession>A0ABU4MLU3</accession>
<comment type="caution">
    <text evidence="1">The sequence shown here is derived from an EMBL/GenBank/DDBJ whole genome shotgun (WGS) entry which is preliminary data.</text>
</comment>
<evidence type="ECO:0000313" key="1">
    <source>
        <dbReference type="EMBL" id="MDX3038424.1"/>
    </source>
</evidence>
<evidence type="ECO:0000313" key="2">
    <source>
        <dbReference type="Proteomes" id="UP001282474"/>
    </source>
</evidence>
<proteinExistence type="predicted"/>
<organism evidence="1 2">
    <name type="scientific">Streptomyces caniscabiei</name>
    <dbReference type="NCBI Taxonomy" id="2746961"/>
    <lineage>
        <taxon>Bacteria</taxon>
        <taxon>Bacillati</taxon>
        <taxon>Actinomycetota</taxon>
        <taxon>Actinomycetes</taxon>
        <taxon>Kitasatosporales</taxon>
        <taxon>Streptomycetaceae</taxon>
        <taxon>Streptomyces</taxon>
    </lineage>
</organism>
<gene>
    <name evidence="1" type="ORF">PV383_14765</name>
</gene>
<protein>
    <submittedName>
        <fullName evidence="1">Uncharacterized protein</fullName>
    </submittedName>
</protein>
<keyword evidence="2" id="KW-1185">Reference proteome</keyword>